<keyword evidence="1" id="KW-0238">DNA-binding</keyword>
<dbReference type="InterPro" id="IPR011010">
    <property type="entry name" value="DNA_brk_join_enz"/>
</dbReference>
<proteinExistence type="predicted"/>
<dbReference type="EMBL" id="BAAABM010000037">
    <property type="protein sequence ID" value="GAA0346633.1"/>
    <property type="molecule type" value="Genomic_DNA"/>
</dbReference>
<dbReference type="SUPFAM" id="SSF56349">
    <property type="entry name" value="DNA breaking-rejoining enzymes"/>
    <property type="match status" value="1"/>
</dbReference>
<reference evidence="2 3" key="1">
    <citation type="journal article" date="2019" name="Int. J. Syst. Evol. Microbiol.">
        <title>The Global Catalogue of Microorganisms (GCM) 10K type strain sequencing project: providing services to taxonomists for standard genome sequencing and annotation.</title>
        <authorList>
            <consortium name="The Broad Institute Genomics Platform"/>
            <consortium name="The Broad Institute Genome Sequencing Center for Infectious Disease"/>
            <person name="Wu L."/>
            <person name="Ma J."/>
        </authorList>
    </citation>
    <scope>NUCLEOTIDE SEQUENCE [LARGE SCALE GENOMIC DNA]</scope>
    <source>
        <strain evidence="2 3">JCM 3146</strain>
    </source>
</reference>
<evidence type="ECO:0000256" key="1">
    <source>
        <dbReference type="ARBA" id="ARBA00023125"/>
    </source>
</evidence>
<sequence>MWVTTPDGTRKRKWAYGKSREETHAKWLKRYCCQQIASDRTIRDAWTVLCSALTNAVTEELIAENVAGLLKVSKPRRRKVKPWTVDEARRFPESAKRDGDPFYAAYVLILVLGLRKKTLKALKSLGEQLGS</sequence>
<name>A0ABN0WV38_9ACTN</name>
<organism evidence="2 3">
    <name type="scientific">Actinoallomurus spadix</name>
    <dbReference type="NCBI Taxonomy" id="79912"/>
    <lineage>
        <taxon>Bacteria</taxon>
        <taxon>Bacillati</taxon>
        <taxon>Actinomycetota</taxon>
        <taxon>Actinomycetes</taxon>
        <taxon>Streptosporangiales</taxon>
        <taxon>Thermomonosporaceae</taxon>
        <taxon>Actinoallomurus</taxon>
    </lineage>
</organism>
<evidence type="ECO:0000313" key="2">
    <source>
        <dbReference type="EMBL" id="GAA0346633.1"/>
    </source>
</evidence>
<evidence type="ECO:0008006" key="4">
    <source>
        <dbReference type="Google" id="ProtNLM"/>
    </source>
</evidence>
<protein>
    <recommendedName>
        <fullName evidence="4">Integrase</fullName>
    </recommendedName>
</protein>
<dbReference type="InterPro" id="IPR010998">
    <property type="entry name" value="Integrase_recombinase_N"/>
</dbReference>
<evidence type="ECO:0000313" key="3">
    <source>
        <dbReference type="Proteomes" id="UP001501822"/>
    </source>
</evidence>
<dbReference type="RefSeq" id="WP_252801014.1">
    <property type="nucleotide sequence ID" value="NZ_BAAABM010000037.1"/>
</dbReference>
<keyword evidence="3" id="KW-1185">Reference proteome</keyword>
<dbReference type="Gene3D" id="1.10.150.130">
    <property type="match status" value="1"/>
</dbReference>
<comment type="caution">
    <text evidence="2">The sequence shown here is derived from an EMBL/GenBank/DDBJ whole genome shotgun (WGS) entry which is preliminary data.</text>
</comment>
<accession>A0ABN0WV38</accession>
<gene>
    <name evidence="2" type="ORF">GCM10010151_40350</name>
</gene>
<dbReference type="Proteomes" id="UP001501822">
    <property type="component" value="Unassembled WGS sequence"/>
</dbReference>